<evidence type="ECO:0000256" key="1">
    <source>
        <dbReference type="SAM" id="MobiDB-lite"/>
    </source>
</evidence>
<evidence type="ECO:0008006" key="4">
    <source>
        <dbReference type="Google" id="ProtNLM"/>
    </source>
</evidence>
<dbReference type="Proteomes" id="UP000245207">
    <property type="component" value="Unassembled WGS sequence"/>
</dbReference>
<dbReference type="STRING" id="35608.A0A2U1NK07"/>
<gene>
    <name evidence="2" type="ORF">CTI12_AA257630</name>
</gene>
<dbReference type="PANTHER" id="PTHR31197">
    <property type="entry name" value="OS01G0612600 PROTEIN"/>
    <property type="match status" value="1"/>
</dbReference>
<feature type="region of interest" description="Disordered" evidence="1">
    <location>
        <begin position="281"/>
        <end position="335"/>
    </location>
</feature>
<dbReference type="OrthoDB" id="1921166at2759"/>
<dbReference type="InterPro" id="IPR012866">
    <property type="entry name" value="DUF1644"/>
</dbReference>
<dbReference type="EMBL" id="PKPP01002673">
    <property type="protein sequence ID" value="PWA73806.1"/>
    <property type="molecule type" value="Genomic_DNA"/>
</dbReference>
<protein>
    <recommendedName>
        <fullName evidence="4">Zinc finger, RING/FYVE/PHD-type</fullName>
    </recommendedName>
</protein>
<comment type="caution">
    <text evidence="2">The sequence shown here is derived from an EMBL/GenBank/DDBJ whole genome shotgun (WGS) entry which is preliminary data.</text>
</comment>
<dbReference type="Gene3D" id="3.30.40.10">
    <property type="entry name" value="Zinc/RING finger domain, C3HC4 (zinc finger)"/>
    <property type="match status" value="1"/>
</dbReference>
<dbReference type="PANTHER" id="PTHR31197:SF2">
    <property type="entry name" value="C2H2-TYPE DOMAIN-CONTAINING PROTEIN"/>
    <property type="match status" value="1"/>
</dbReference>
<evidence type="ECO:0000313" key="3">
    <source>
        <dbReference type="Proteomes" id="UP000245207"/>
    </source>
</evidence>
<sequence length="335" mass="38135">MTSRKRKNPNDADISALHKEWDDISCPICMDHPHNAVRILCSAHEKGCTSFICDTSYRHSNCLDRFKKLVTSDTNDTTATTPPSLIPVNDNSTDADAIGYVELAGEPGDANNNISRPSKSSLKCPLCRGSVSGYEVVEDVRQYLNLKHRSCSQESCTFSGTYRELRRHARRAHPTARPSDVDPTRERAWRRLEHQREYGDIVSAIRSAMPGAVLYGDYAIDNPENRERGLGEVGNNGHWLTALFFFQMISSMDSPSTDRRGGARTRVPTRHRPRRLYWGETLLGLQDDEGDNDSDEDEDPFRLNAVNDNDEGRHPENPRRRRRRLTRYRSDEDQS</sequence>
<dbReference type="Pfam" id="PF07800">
    <property type="entry name" value="DUF1644"/>
    <property type="match status" value="1"/>
</dbReference>
<dbReference type="InterPro" id="IPR013083">
    <property type="entry name" value="Znf_RING/FYVE/PHD"/>
</dbReference>
<organism evidence="2 3">
    <name type="scientific">Artemisia annua</name>
    <name type="common">Sweet wormwood</name>
    <dbReference type="NCBI Taxonomy" id="35608"/>
    <lineage>
        <taxon>Eukaryota</taxon>
        <taxon>Viridiplantae</taxon>
        <taxon>Streptophyta</taxon>
        <taxon>Embryophyta</taxon>
        <taxon>Tracheophyta</taxon>
        <taxon>Spermatophyta</taxon>
        <taxon>Magnoliopsida</taxon>
        <taxon>eudicotyledons</taxon>
        <taxon>Gunneridae</taxon>
        <taxon>Pentapetalae</taxon>
        <taxon>asterids</taxon>
        <taxon>campanulids</taxon>
        <taxon>Asterales</taxon>
        <taxon>Asteraceae</taxon>
        <taxon>Asteroideae</taxon>
        <taxon>Anthemideae</taxon>
        <taxon>Artemisiinae</taxon>
        <taxon>Artemisia</taxon>
    </lineage>
</organism>
<accession>A0A2U1NK07</accession>
<feature type="compositionally biased region" description="Acidic residues" evidence="1">
    <location>
        <begin position="286"/>
        <end position="299"/>
    </location>
</feature>
<reference evidence="2 3" key="1">
    <citation type="journal article" date="2018" name="Mol. Plant">
        <title>The genome of Artemisia annua provides insight into the evolution of Asteraceae family and artemisinin biosynthesis.</title>
        <authorList>
            <person name="Shen Q."/>
            <person name="Zhang L."/>
            <person name="Liao Z."/>
            <person name="Wang S."/>
            <person name="Yan T."/>
            <person name="Shi P."/>
            <person name="Liu M."/>
            <person name="Fu X."/>
            <person name="Pan Q."/>
            <person name="Wang Y."/>
            <person name="Lv Z."/>
            <person name="Lu X."/>
            <person name="Zhang F."/>
            <person name="Jiang W."/>
            <person name="Ma Y."/>
            <person name="Chen M."/>
            <person name="Hao X."/>
            <person name="Li L."/>
            <person name="Tang Y."/>
            <person name="Lv G."/>
            <person name="Zhou Y."/>
            <person name="Sun X."/>
            <person name="Brodelius P.E."/>
            <person name="Rose J.K.C."/>
            <person name="Tang K."/>
        </authorList>
    </citation>
    <scope>NUCLEOTIDE SEQUENCE [LARGE SCALE GENOMIC DNA]</scope>
    <source>
        <strain evidence="3">cv. Huhao1</strain>
        <tissue evidence="2">Leaf</tissue>
    </source>
</reference>
<name>A0A2U1NK07_ARTAN</name>
<keyword evidence="3" id="KW-1185">Reference proteome</keyword>
<proteinExistence type="predicted"/>
<evidence type="ECO:0000313" key="2">
    <source>
        <dbReference type="EMBL" id="PWA73806.1"/>
    </source>
</evidence>
<dbReference type="AlphaFoldDB" id="A0A2U1NK07"/>